<dbReference type="InterPro" id="IPR007263">
    <property type="entry name" value="DCC1-like"/>
</dbReference>
<protein>
    <submittedName>
        <fullName evidence="1">Uncharacterized protein DUF393</fullName>
    </submittedName>
</protein>
<accession>A0ABX9GMG0</accession>
<dbReference type="Proteomes" id="UP000252124">
    <property type="component" value="Unassembled WGS sequence"/>
</dbReference>
<gene>
    <name evidence="1" type="ORF">DFP87_1011280</name>
</gene>
<comment type="caution">
    <text evidence="1">The sequence shown here is derived from an EMBL/GenBank/DDBJ whole genome shotgun (WGS) entry which is preliminary data.</text>
</comment>
<organism evidence="1 2">
    <name type="scientific">Achromobacter marplatensis</name>
    <dbReference type="NCBI Taxonomy" id="470868"/>
    <lineage>
        <taxon>Bacteria</taxon>
        <taxon>Pseudomonadati</taxon>
        <taxon>Pseudomonadota</taxon>
        <taxon>Betaproteobacteria</taxon>
        <taxon>Burkholderiales</taxon>
        <taxon>Alcaligenaceae</taxon>
        <taxon>Achromobacter</taxon>
    </lineage>
</organism>
<dbReference type="Pfam" id="PF04134">
    <property type="entry name" value="DCC1-like"/>
    <property type="match status" value="1"/>
</dbReference>
<proteinExistence type="predicted"/>
<reference evidence="1 2" key="1">
    <citation type="submission" date="2018-06" db="EMBL/GenBank/DDBJ databases">
        <title>Genomic Encyclopedia of Type Strains, Phase III (KMG-III): the genomes of soil and plant-associated and newly described type strains.</title>
        <authorList>
            <person name="Whitman W."/>
        </authorList>
    </citation>
    <scope>NUCLEOTIDE SEQUENCE [LARGE SCALE GENOMIC DNA]</scope>
    <source>
        <strain evidence="1 2">CECT 7342</strain>
    </source>
</reference>
<evidence type="ECO:0000313" key="1">
    <source>
        <dbReference type="EMBL" id="RBP24770.1"/>
    </source>
</evidence>
<sequence>MWAPQARRVGHFFITNEMRFNPYRRAGFPRPRKNIGGPIATPKNFLLYDGDCPFCSNYVRMLQLQKAVGPIDLLNMRDHPDLAVAYKAQGYDLNQGMLLHLDGQDYWGADCINRLALISTGNDFFNSVNAAVFRNPCLSTALYPFMRTGRSLALTLLGKKKMQM</sequence>
<dbReference type="EMBL" id="QNRM01000001">
    <property type="protein sequence ID" value="RBP24770.1"/>
    <property type="molecule type" value="Genomic_DNA"/>
</dbReference>
<evidence type="ECO:0000313" key="2">
    <source>
        <dbReference type="Proteomes" id="UP000252124"/>
    </source>
</evidence>
<keyword evidence="2" id="KW-1185">Reference proteome</keyword>
<name>A0ABX9GMG0_9BURK</name>